<comment type="caution">
    <text evidence="2">The sequence shown here is derived from an EMBL/GenBank/DDBJ whole genome shotgun (WGS) entry which is preliminary data.</text>
</comment>
<feature type="transmembrane region" description="Helical" evidence="1">
    <location>
        <begin position="81"/>
        <end position="101"/>
    </location>
</feature>
<feature type="transmembrane region" description="Helical" evidence="1">
    <location>
        <begin position="38"/>
        <end position="61"/>
    </location>
</feature>
<dbReference type="EMBL" id="JAHRIO010060095">
    <property type="protein sequence ID" value="MEQ2177413.1"/>
    <property type="molecule type" value="Genomic_DNA"/>
</dbReference>
<organism evidence="2 3">
    <name type="scientific">Goodea atripinnis</name>
    <dbReference type="NCBI Taxonomy" id="208336"/>
    <lineage>
        <taxon>Eukaryota</taxon>
        <taxon>Metazoa</taxon>
        <taxon>Chordata</taxon>
        <taxon>Craniata</taxon>
        <taxon>Vertebrata</taxon>
        <taxon>Euteleostomi</taxon>
        <taxon>Actinopterygii</taxon>
        <taxon>Neopterygii</taxon>
        <taxon>Teleostei</taxon>
        <taxon>Neoteleostei</taxon>
        <taxon>Acanthomorphata</taxon>
        <taxon>Ovalentaria</taxon>
        <taxon>Atherinomorphae</taxon>
        <taxon>Cyprinodontiformes</taxon>
        <taxon>Goodeidae</taxon>
        <taxon>Goodea</taxon>
    </lineage>
</organism>
<reference evidence="2 3" key="1">
    <citation type="submission" date="2021-06" db="EMBL/GenBank/DDBJ databases">
        <authorList>
            <person name="Palmer J.M."/>
        </authorList>
    </citation>
    <scope>NUCLEOTIDE SEQUENCE [LARGE SCALE GENOMIC DNA]</scope>
    <source>
        <strain evidence="2 3">GA_2019</strain>
        <tissue evidence="2">Muscle</tissue>
    </source>
</reference>
<name>A0ABV0P199_9TELE</name>
<keyword evidence="1" id="KW-0812">Transmembrane</keyword>
<evidence type="ECO:0000313" key="2">
    <source>
        <dbReference type="EMBL" id="MEQ2177413.1"/>
    </source>
</evidence>
<proteinExistence type="predicted"/>
<keyword evidence="3" id="KW-1185">Reference proteome</keyword>
<protein>
    <submittedName>
        <fullName evidence="2">Uncharacterized protein</fullName>
    </submittedName>
</protein>
<evidence type="ECO:0000256" key="1">
    <source>
        <dbReference type="SAM" id="Phobius"/>
    </source>
</evidence>
<sequence length="102" mass="10585">MSSPGPPAGRQIIGSYVTGLLSSYVAGLLIACPYVAGLLIACPYVAGLLIASPYVAGLLIAGSAGDSLRAGRLNSWPPPPTLVGCLFCFMSYLLVFLLYYLV</sequence>
<dbReference type="Proteomes" id="UP001476798">
    <property type="component" value="Unassembled WGS sequence"/>
</dbReference>
<keyword evidence="1" id="KW-1133">Transmembrane helix</keyword>
<evidence type="ECO:0000313" key="3">
    <source>
        <dbReference type="Proteomes" id="UP001476798"/>
    </source>
</evidence>
<keyword evidence="1" id="KW-0472">Membrane</keyword>
<feature type="transmembrane region" description="Helical" evidence="1">
    <location>
        <begin position="12"/>
        <end position="31"/>
    </location>
</feature>
<accession>A0ABV0P199</accession>
<gene>
    <name evidence="2" type="ORF">GOODEAATRI_003287</name>
</gene>